<keyword evidence="2" id="KW-0548">Nucleotidyltransferase</keyword>
<dbReference type="Pfam" id="PF13177">
    <property type="entry name" value="DNA_pol3_delta2"/>
    <property type="match status" value="1"/>
</dbReference>
<dbReference type="GO" id="GO:0009360">
    <property type="term" value="C:DNA polymerase III complex"/>
    <property type="evidence" value="ECO:0007669"/>
    <property type="project" value="TreeGrafter"/>
</dbReference>
<organism evidence="2 3">
    <name type="scientific">Achromobacter veterisilvae</name>
    <dbReference type="NCBI Taxonomy" id="2069367"/>
    <lineage>
        <taxon>Bacteria</taxon>
        <taxon>Pseudomonadati</taxon>
        <taxon>Pseudomonadota</taxon>
        <taxon>Betaproteobacteria</taxon>
        <taxon>Burkholderiales</taxon>
        <taxon>Alcaligenaceae</taxon>
        <taxon>Achromobacter</taxon>
    </lineage>
</organism>
<dbReference type="GO" id="GO:0008408">
    <property type="term" value="F:3'-5' exonuclease activity"/>
    <property type="evidence" value="ECO:0007669"/>
    <property type="project" value="InterPro"/>
</dbReference>
<keyword evidence="2" id="KW-0808">Transferase</keyword>
<protein>
    <submittedName>
        <fullName evidence="2">DNA polymerase III subunit tau</fullName>
        <ecNumber evidence="2">2.7.7.7</ecNumber>
    </submittedName>
</protein>
<dbReference type="SUPFAM" id="SSF52540">
    <property type="entry name" value="P-loop containing nucleoside triphosphate hydrolases"/>
    <property type="match status" value="1"/>
</dbReference>
<dbReference type="GO" id="GO:0003887">
    <property type="term" value="F:DNA-directed DNA polymerase activity"/>
    <property type="evidence" value="ECO:0007669"/>
    <property type="project" value="UniProtKB-EC"/>
</dbReference>
<reference evidence="2 3" key="1">
    <citation type="submission" date="2018-07" db="EMBL/GenBank/DDBJ databases">
        <authorList>
            <person name="Peeters C."/>
        </authorList>
    </citation>
    <scope>NUCLEOTIDE SEQUENCE [LARGE SCALE GENOMIC DNA]</scope>
    <source>
        <strain evidence="2 3">LMG 30378</strain>
    </source>
</reference>
<dbReference type="AlphaFoldDB" id="A0A446C3U5"/>
<evidence type="ECO:0000256" key="1">
    <source>
        <dbReference type="SAM" id="MobiDB-lite"/>
    </source>
</evidence>
<dbReference type="OrthoDB" id="9811073at2"/>
<proteinExistence type="predicted"/>
<dbReference type="EMBL" id="UFQC01000001">
    <property type="protein sequence ID" value="SSW62546.1"/>
    <property type="molecule type" value="Genomic_DNA"/>
</dbReference>
<dbReference type="PANTHER" id="PTHR11669:SF8">
    <property type="entry name" value="DNA POLYMERASE III SUBUNIT DELTA"/>
    <property type="match status" value="1"/>
</dbReference>
<dbReference type="InterPro" id="IPR027417">
    <property type="entry name" value="P-loop_NTPase"/>
</dbReference>
<sequence>MSAPGRPKGEDRSAQHEGNPVSAPQFLPWQMETARAWLGNRDRFAHAWLVHGLAGIGKLDFAVAAAASLLCETPENGLACGRCAACGWFASGNHPDLRRIRPEAVAVLEGADAAEPAEDAEPAAGAAKRAPSKEIRIDQIRSLESWFNTATHRGGWRVALLYPAHALNVVSSNALLKVLEEPPPHTVFLLVADAPDRLLPTLVSRCRRLPLPAPDPETALRWLREQNVEPAREWLAAAGGAPLAALRLAQSGEAACPPWLAQLVGPLANGQAPDVGTLAEALEKVAASEWIDALQRLYTDLMLAGAGAPARYFPALAGGVAQVAARMNPARVAESARWLTRQRALATHPLNAKLFAHAALQRVVLSCQA</sequence>
<evidence type="ECO:0000313" key="3">
    <source>
        <dbReference type="Proteomes" id="UP000289465"/>
    </source>
</evidence>
<dbReference type="Gene3D" id="3.40.50.300">
    <property type="entry name" value="P-loop containing nucleotide triphosphate hydrolases"/>
    <property type="match status" value="1"/>
</dbReference>
<dbReference type="GO" id="GO:0006261">
    <property type="term" value="P:DNA-templated DNA replication"/>
    <property type="evidence" value="ECO:0007669"/>
    <property type="project" value="TreeGrafter"/>
</dbReference>
<dbReference type="Proteomes" id="UP000289465">
    <property type="component" value="Unassembled WGS sequence"/>
</dbReference>
<dbReference type="InterPro" id="IPR004622">
    <property type="entry name" value="DNA_pol_HolB"/>
</dbReference>
<gene>
    <name evidence="2" type="primary">dnaX</name>
    <name evidence="2" type="ORF">AVE30378_00290</name>
</gene>
<dbReference type="InterPro" id="IPR050238">
    <property type="entry name" value="DNA_Rep/Repair_Clamp_Loader"/>
</dbReference>
<dbReference type="PANTHER" id="PTHR11669">
    <property type="entry name" value="REPLICATION FACTOR C / DNA POLYMERASE III GAMMA-TAU SUBUNIT"/>
    <property type="match status" value="1"/>
</dbReference>
<evidence type="ECO:0000313" key="2">
    <source>
        <dbReference type="EMBL" id="SSW62546.1"/>
    </source>
</evidence>
<feature type="region of interest" description="Disordered" evidence="1">
    <location>
        <begin position="1"/>
        <end position="24"/>
    </location>
</feature>
<accession>A0A446C3U5</accession>
<dbReference type="NCBIfam" id="TIGR00678">
    <property type="entry name" value="holB"/>
    <property type="match status" value="1"/>
</dbReference>
<name>A0A446C3U5_9BURK</name>
<dbReference type="EC" id="2.7.7.7" evidence="2"/>